<dbReference type="Proteomes" id="UP001458880">
    <property type="component" value="Unassembled WGS sequence"/>
</dbReference>
<keyword evidence="3" id="KW-1185">Reference proteome</keyword>
<proteinExistence type="predicted"/>
<feature type="compositionally biased region" description="Basic and acidic residues" evidence="1">
    <location>
        <begin position="57"/>
        <end position="75"/>
    </location>
</feature>
<organism evidence="2 3">
    <name type="scientific">Popillia japonica</name>
    <name type="common">Japanese beetle</name>
    <dbReference type="NCBI Taxonomy" id="7064"/>
    <lineage>
        <taxon>Eukaryota</taxon>
        <taxon>Metazoa</taxon>
        <taxon>Ecdysozoa</taxon>
        <taxon>Arthropoda</taxon>
        <taxon>Hexapoda</taxon>
        <taxon>Insecta</taxon>
        <taxon>Pterygota</taxon>
        <taxon>Neoptera</taxon>
        <taxon>Endopterygota</taxon>
        <taxon>Coleoptera</taxon>
        <taxon>Polyphaga</taxon>
        <taxon>Scarabaeiformia</taxon>
        <taxon>Scarabaeidae</taxon>
        <taxon>Rutelinae</taxon>
        <taxon>Popillia</taxon>
    </lineage>
</organism>
<name>A0AAW1M103_POPJA</name>
<reference evidence="2 3" key="1">
    <citation type="journal article" date="2024" name="BMC Genomics">
        <title>De novo assembly and annotation of Popillia japonica's genome with initial clues to its potential as an invasive pest.</title>
        <authorList>
            <person name="Cucini C."/>
            <person name="Boschi S."/>
            <person name="Funari R."/>
            <person name="Cardaioli E."/>
            <person name="Iannotti N."/>
            <person name="Marturano G."/>
            <person name="Paoli F."/>
            <person name="Bruttini M."/>
            <person name="Carapelli A."/>
            <person name="Frati F."/>
            <person name="Nardi F."/>
        </authorList>
    </citation>
    <scope>NUCLEOTIDE SEQUENCE [LARGE SCALE GENOMIC DNA]</scope>
    <source>
        <strain evidence="2">DMR45628</strain>
    </source>
</reference>
<feature type="compositionally biased region" description="Basic residues" evidence="1">
    <location>
        <begin position="76"/>
        <end position="86"/>
    </location>
</feature>
<accession>A0AAW1M103</accession>
<evidence type="ECO:0000313" key="3">
    <source>
        <dbReference type="Proteomes" id="UP001458880"/>
    </source>
</evidence>
<protein>
    <submittedName>
        <fullName evidence="2">Uncharacterized protein</fullName>
    </submittedName>
</protein>
<dbReference type="EMBL" id="JASPKY010000075">
    <property type="protein sequence ID" value="KAK9739443.1"/>
    <property type="molecule type" value="Genomic_DNA"/>
</dbReference>
<sequence>MNKKDGTMAIQRSKWRKKHKEEPTRSKLARKRSIKNQQIKVMHNETQKKDKKYKKNSKGENKTTMKLGKKLEKNERRTKRTPKSKTTKMIGGKGWGWRKRNKKELQTED</sequence>
<evidence type="ECO:0000313" key="2">
    <source>
        <dbReference type="EMBL" id="KAK9739443.1"/>
    </source>
</evidence>
<dbReference type="AlphaFoldDB" id="A0AAW1M103"/>
<feature type="region of interest" description="Disordered" evidence="1">
    <location>
        <begin position="1"/>
        <end position="109"/>
    </location>
</feature>
<comment type="caution">
    <text evidence="2">The sequence shown here is derived from an EMBL/GenBank/DDBJ whole genome shotgun (WGS) entry which is preliminary data.</text>
</comment>
<evidence type="ECO:0000256" key="1">
    <source>
        <dbReference type="SAM" id="MobiDB-lite"/>
    </source>
</evidence>
<gene>
    <name evidence="2" type="ORF">QE152_g9028</name>
</gene>